<comment type="subcellular location">
    <subcellularLocation>
        <location evidence="1">Membrane</location>
        <topology evidence="1">Multi-pass membrane protein</topology>
    </subcellularLocation>
</comment>
<keyword evidence="8" id="KW-1185">Reference proteome</keyword>
<reference evidence="7 8" key="1">
    <citation type="submission" date="2018-11" db="EMBL/GenBank/DDBJ databases">
        <title>Flavobacterium sp. nov., YIM 102600 draft genome.</title>
        <authorList>
            <person name="Li G."/>
            <person name="Jiang Y."/>
        </authorList>
    </citation>
    <scope>NUCLEOTIDE SEQUENCE [LARGE SCALE GENOMIC DNA]</scope>
    <source>
        <strain evidence="7 8">YIM 102600</strain>
    </source>
</reference>
<accession>A0A3P3WFB1</accession>
<dbReference type="InterPro" id="IPR009908">
    <property type="entry name" value="Methylamine_util_MauE"/>
</dbReference>
<organism evidence="7 8">
    <name type="scientific">Flavobacterium macacae</name>
    <dbReference type="NCBI Taxonomy" id="2488993"/>
    <lineage>
        <taxon>Bacteria</taxon>
        <taxon>Pseudomonadati</taxon>
        <taxon>Bacteroidota</taxon>
        <taxon>Flavobacteriia</taxon>
        <taxon>Flavobacteriales</taxon>
        <taxon>Flavobacteriaceae</taxon>
        <taxon>Flavobacterium</taxon>
    </lineage>
</organism>
<dbReference type="AlphaFoldDB" id="A0A3P3WFB1"/>
<evidence type="ECO:0000256" key="3">
    <source>
        <dbReference type="ARBA" id="ARBA00022989"/>
    </source>
</evidence>
<comment type="caution">
    <text evidence="7">The sequence shown here is derived from an EMBL/GenBank/DDBJ whole genome shotgun (WGS) entry which is preliminary data.</text>
</comment>
<evidence type="ECO:0000256" key="5">
    <source>
        <dbReference type="SAM" id="Phobius"/>
    </source>
</evidence>
<evidence type="ECO:0000256" key="4">
    <source>
        <dbReference type="ARBA" id="ARBA00023136"/>
    </source>
</evidence>
<feature type="transmembrane region" description="Helical" evidence="5">
    <location>
        <begin position="148"/>
        <end position="168"/>
    </location>
</feature>
<dbReference type="OrthoDB" id="673785at2"/>
<evidence type="ECO:0000313" key="7">
    <source>
        <dbReference type="EMBL" id="RRJ93354.1"/>
    </source>
</evidence>
<dbReference type="GO" id="GO:0016020">
    <property type="term" value="C:membrane"/>
    <property type="evidence" value="ECO:0007669"/>
    <property type="project" value="UniProtKB-SubCell"/>
</dbReference>
<feature type="transmembrane region" description="Helical" evidence="5">
    <location>
        <begin position="50"/>
        <end position="70"/>
    </location>
</feature>
<keyword evidence="3 5" id="KW-1133">Transmembrane helix</keyword>
<feature type="transmembrane region" description="Helical" evidence="5">
    <location>
        <begin position="77"/>
        <end position="99"/>
    </location>
</feature>
<dbReference type="EMBL" id="RQVR01000003">
    <property type="protein sequence ID" value="RRJ93354.1"/>
    <property type="molecule type" value="Genomic_DNA"/>
</dbReference>
<evidence type="ECO:0000256" key="1">
    <source>
        <dbReference type="ARBA" id="ARBA00004141"/>
    </source>
</evidence>
<dbReference type="Pfam" id="PF07291">
    <property type="entry name" value="MauE"/>
    <property type="match status" value="1"/>
</dbReference>
<dbReference type="GO" id="GO:0030416">
    <property type="term" value="P:methylamine metabolic process"/>
    <property type="evidence" value="ECO:0007669"/>
    <property type="project" value="InterPro"/>
</dbReference>
<evidence type="ECO:0000256" key="2">
    <source>
        <dbReference type="ARBA" id="ARBA00022692"/>
    </source>
</evidence>
<keyword evidence="4 5" id="KW-0472">Membrane</keyword>
<feature type="domain" description="Methylamine utilisation protein MauE" evidence="6">
    <location>
        <begin position="11"/>
        <end position="135"/>
    </location>
</feature>
<evidence type="ECO:0000313" key="8">
    <source>
        <dbReference type="Proteomes" id="UP000271937"/>
    </source>
</evidence>
<protein>
    <recommendedName>
        <fullName evidence="6">Methylamine utilisation protein MauE domain-containing protein</fullName>
    </recommendedName>
</protein>
<keyword evidence="2 5" id="KW-0812">Transmembrane</keyword>
<gene>
    <name evidence="7" type="ORF">EG849_03330</name>
</gene>
<feature type="transmembrane region" description="Helical" evidence="5">
    <location>
        <begin position="119"/>
        <end position="136"/>
    </location>
</feature>
<dbReference type="Proteomes" id="UP000271937">
    <property type="component" value="Unassembled WGS sequence"/>
</dbReference>
<dbReference type="RefSeq" id="WP_125011670.1">
    <property type="nucleotide sequence ID" value="NZ_RQVR01000003.1"/>
</dbReference>
<evidence type="ECO:0000259" key="6">
    <source>
        <dbReference type="Pfam" id="PF07291"/>
    </source>
</evidence>
<sequence>MERTHYIRRLALKWTAIAFIFLFCYAAANKLLEFDTFRVQLGQSPLLAPYAHWVAIAVPFTEIAISLLLASPRLRHIGFLFSFGLMVMFTAYIIIILNYSAFVPCSCGGILSEMGWTEHLVFNSAFVLLALAAVMADDRVKITVGRRVLYSLAIALSGSATVIILFFLSEEEMHRNNGFLRRYPQHPVGDLKGIPLRYNSYYIAGFEKDQILLGNSTAPLHLLSIDTSLKKTKEIRIEIEDSKDYPFASVKVRVHPPDFYLGDGSIPIMYQGSTGNWKAKTLLREKNYFSLFEPLGNGNFAVRTNLQSNGQNVLGGITSGQKETMKIYGTALEAKVDGIFDTDGMLLYNEDLKKVIYVYYYRNSFAVAGDNFKSFYEGKTIDTITQVPMDFAYLKGNTEKKFARQPEKVNRYAATSGNYLFLKSDRLGRYETEEMSRQASIIDVYDLSKGSYEFSFYLYHYAGEEVQSFMVYGDILVGLTKKHLVATRLKKAHFNN</sequence>
<name>A0A3P3WFB1_9FLAO</name>
<proteinExistence type="predicted"/>